<gene>
    <name evidence="2" type="ORF">CO178_00325</name>
</gene>
<name>A0A2M7X5U2_UNCKA</name>
<feature type="transmembrane region" description="Helical" evidence="1">
    <location>
        <begin position="31"/>
        <end position="49"/>
    </location>
</feature>
<keyword evidence="1" id="KW-0812">Transmembrane</keyword>
<dbReference type="AlphaFoldDB" id="A0A2M7X5U2"/>
<reference evidence="3" key="1">
    <citation type="submission" date="2017-09" db="EMBL/GenBank/DDBJ databases">
        <title>Depth-based differentiation of microbial function through sediment-hosted aquifers and enrichment of novel symbionts in the deep terrestrial subsurface.</title>
        <authorList>
            <person name="Probst A.J."/>
            <person name="Ladd B."/>
            <person name="Jarett J.K."/>
            <person name="Geller-Mcgrath D.E."/>
            <person name="Sieber C.M.K."/>
            <person name="Emerson J.B."/>
            <person name="Anantharaman K."/>
            <person name="Thomas B.C."/>
            <person name="Malmstrom R."/>
            <person name="Stieglmeier M."/>
            <person name="Klingl A."/>
            <person name="Woyke T."/>
            <person name="Ryan C.M."/>
            <person name="Banfield J.F."/>
        </authorList>
    </citation>
    <scope>NUCLEOTIDE SEQUENCE [LARGE SCALE GENOMIC DNA]</scope>
</reference>
<feature type="transmembrane region" description="Helical" evidence="1">
    <location>
        <begin position="155"/>
        <end position="178"/>
    </location>
</feature>
<keyword evidence="1" id="KW-1133">Transmembrane helix</keyword>
<feature type="transmembrane region" description="Helical" evidence="1">
    <location>
        <begin position="122"/>
        <end position="143"/>
    </location>
</feature>
<proteinExistence type="predicted"/>
<feature type="transmembrane region" description="Helical" evidence="1">
    <location>
        <begin position="199"/>
        <end position="217"/>
    </location>
</feature>
<dbReference type="Proteomes" id="UP000230683">
    <property type="component" value="Unassembled WGS sequence"/>
</dbReference>
<organism evidence="2 3">
    <name type="scientific">candidate division WWE3 bacterium CG_4_9_14_3_um_filter_34_6</name>
    <dbReference type="NCBI Taxonomy" id="1975079"/>
    <lineage>
        <taxon>Bacteria</taxon>
        <taxon>Katanobacteria</taxon>
    </lineage>
</organism>
<comment type="caution">
    <text evidence="2">The sequence shown here is derived from an EMBL/GenBank/DDBJ whole genome shotgun (WGS) entry which is preliminary data.</text>
</comment>
<evidence type="ECO:0000313" key="2">
    <source>
        <dbReference type="EMBL" id="PJA41371.1"/>
    </source>
</evidence>
<feature type="transmembrane region" description="Helical" evidence="1">
    <location>
        <begin position="87"/>
        <end position="110"/>
    </location>
</feature>
<feature type="transmembrane region" description="Helical" evidence="1">
    <location>
        <begin position="223"/>
        <end position="241"/>
    </location>
</feature>
<feature type="non-terminal residue" evidence="2">
    <location>
        <position position="246"/>
    </location>
</feature>
<sequence>MTKKLNFVAIGVAYFLLELILFLFIPNVSIYLVISSFIVYIIAVWYLFSKIYDRKLMFDKFVYLILYLLASLLILSNFPNLGLNPKLAYILMSGGFSYLLMVALNIYIVTEKTGTVIPLLRPAKAVVFTSLMLSVFFGTTIIYKNLILIDYPLFHLFFKSFLFVLFYFLLFRFIKWFYIADGVGEQGIEKDILLQRLNIFSVVFMSQVSWVLMFSTFENFGRAVIVGGAFYIINNLVQNYLSHKIV</sequence>
<feature type="transmembrane region" description="Helical" evidence="1">
    <location>
        <begin position="7"/>
        <end position="25"/>
    </location>
</feature>
<protein>
    <submittedName>
        <fullName evidence="2">Uncharacterized protein</fullName>
    </submittedName>
</protein>
<keyword evidence="1" id="KW-0472">Membrane</keyword>
<dbReference type="EMBL" id="PFWY01000018">
    <property type="protein sequence ID" value="PJA41371.1"/>
    <property type="molecule type" value="Genomic_DNA"/>
</dbReference>
<evidence type="ECO:0000256" key="1">
    <source>
        <dbReference type="SAM" id="Phobius"/>
    </source>
</evidence>
<feature type="transmembrane region" description="Helical" evidence="1">
    <location>
        <begin position="61"/>
        <end position="81"/>
    </location>
</feature>
<accession>A0A2M7X5U2</accession>
<evidence type="ECO:0000313" key="3">
    <source>
        <dbReference type="Proteomes" id="UP000230683"/>
    </source>
</evidence>